<evidence type="ECO:0000313" key="8">
    <source>
        <dbReference type="Proteomes" id="UP000030147"/>
    </source>
</evidence>
<evidence type="ECO:0000313" key="7">
    <source>
        <dbReference type="EMBL" id="KGP71590.1"/>
    </source>
</evidence>
<evidence type="ECO:0000256" key="6">
    <source>
        <dbReference type="ARBA" id="ARBA00023204"/>
    </source>
</evidence>
<keyword evidence="3" id="KW-0227">DNA damage</keyword>
<reference evidence="7 8" key="1">
    <citation type="journal article" date="2015" name="Stand. Genomic Sci.">
        <title>High quality draft genome sequence of the moderately halophilic bacterium Pontibacillus yanchengensis Y32(T) and comparison among Pontibacillus genomes.</title>
        <authorList>
            <person name="Huang J."/>
            <person name="Qiao Z.X."/>
            <person name="Tang J.W."/>
            <person name="Wang G."/>
        </authorList>
    </citation>
    <scope>NUCLEOTIDE SEQUENCE [LARGE SCALE GENOMIC DNA]</scope>
    <source>
        <strain evidence="7 8">Y32</strain>
    </source>
</reference>
<organism evidence="7 8">
    <name type="scientific">Pontibacillus yanchengensis Y32</name>
    <dbReference type="NCBI Taxonomy" id="1385514"/>
    <lineage>
        <taxon>Bacteria</taxon>
        <taxon>Bacillati</taxon>
        <taxon>Bacillota</taxon>
        <taxon>Bacilli</taxon>
        <taxon>Bacillales</taxon>
        <taxon>Bacillaceae</taxon>
        <taxon>Pontibacillus</taxon>
    </lineage>
</organism>
<keyword evidence="5" id="KW-0378">Hydrolase</keyword>
<dbReference type="InterPro" id="IPR004601">
    <property type="entry name" value="UvdE"/>
</dbReference>
<dbReference type="NCBIfam" id="TIGR00629">
    <property type="entry name" value="uvde"/>
    <property type="match status" value="1"/>
</dbReference>
<dbReference type="eggNOG" id="COG4294">
    <property type="taxonomic scope" value="Bacteria"/>
</dbReference>
<dbReference type="AlphaFoldDB" id="A0A0A2TQK4"/>
<comment type="caution">
    <text evidence="7">The sequence shown here is derived from an EMBL/GenBank/DDBJ whole genome shotgun (WGS) entry which is preliminary data.</text>
</comment>
<keyword evidence="6" id="KW-0234">DNA repair</keyword>
<dbReference type="Pfam" id="PF03851">
    <property type="entry name" value="UvdE"/>
    <property type="match status" value="1"/>
</dbReference>
<dbReference type="InterPro" id="IPR036237">
    <property type="entry name" value="Xyl_isomerase-like_sf"/>
</dbReference>
<sequence>MTIFRLGYVAMSVHVENASPSQTMTYKQFSSLHDREAAVHKLERIASSNLNNTLRLLKHNRAHSITFFRMSSKLVPLATHEELTDWKYYVSLRNELKEIGDYAKQHQMRIDFHPDHFVVLNSPDKDKFKFSLHVLRYHYRLLHGMGVDPTHRCVLHLGGGYNNKEESLERFIENWSYIPRGLQKMIMLENDDTLYTMDDCLYISQKLMIPFIFDIHHHMANHENLDWEENWDRVLQTWEGSSLPVKMHISSPKNHDEFKSHAPYIDKDMFLDFVSKTNGSTEQIDCMIEAKQKDDALFQLVSDLSSDPHIEFITPTTFKYNN</sequence>
<evidence type="ECO:0000256" key="2">
    <source>
        <dbReference type="ARBA" id="ARBA00022759"/>
    </source>
</evidence>
<dbReference type="Gene3D" id="3.20.20.150">
    <property type="entry name" value="Divalent-metal-dependent TIM barrel enzymes"/>
    <property type="match status" value="1"/>
</dbReference>
<proteinExistence type="predicted"/>
<evidence type="ECO:0000256" key="1">
    <source>
        <dbReference type="ARBA" id="ARBA00022722"/>
    </source>
</evidence>
<dbReference type="EMBL" id="AVBF01000056">
    <property type="protein sequence ID" value="KGP71590.1"/>
    <property type="molecule type" value="Genomic_DNA"/>
</dbReference>
<evidence type="ECO:0000256" key="4">
    <source>
        <dbReference type="ARBA" id="ARBA00022769"/>
    </source>
</evidence>
<evidence type="ECO:0000256" key="5">
    <source>
        <dbReference type="ARBA" id="ARBA00022801"/>
    </source>
</evidence>
<dbReference type="GO" id="GO:0016787">
    <property type="term" value="F:hydrolase activity"/>
    <property type="evidence" value="ECO:0007669"/>
    <property type="project" value="UniProtKB-KW"/>
</dbReference>
<evidence type="ECO:0000256" key="3">
    <source>
        <dbReference type="ARBA" id="ARBA00022763"/>
    </source>
</evidence>
<keyword evidence="8" id="KW-1185">Reference proteome</keyword>
<dbReference type="OrthoDB" id="9782576at2"/>
<dbReference type="GO" id="GO:0004519">
    <property type="term" value="F:endonuclease activity"/>
    <property type="evidence" value="ECO:0007669"/>
    <property type="project" value="UniProtKB-KW"/>
</dbReference>
<accession>A0A0A2TQK4</accession>
<dbReference type="SUPFAM" id="SSF51658">
    <property type="entry name" value="Xylose isomerase-like"/>
    <property type="match status" value="1"/>
</dbReference>
<protein>
    <submittedName>
        <fullName evidence="7">UV damage repair endonuclease UvdE</fullName>
    </submittedName>
</protein>
<keyword evidence="2 7" id="KW-0255">Endonuclease</keyword>
<gene>
    <name evidence="7" type="ORF">N782_18060</name>
</gene>
<dbReference type="GO" id="GO:0006289">
    <property type="term" value="P:nucleotide-excision repair"/>
    <property type="evidence" value="ECO:0007669"/>
    <property type="project" value="InterPro"/>
</dbReference>
<dbReference type="PANTHER" id="PTHR31290">
    <property type="entry name" value="UV-DAMAGE ENDONUCLEASE"/>
    <property type="match status" value="1"/>
</dbReference>
<dbReference type="RefSeq" id="WP_036822483.1">
    <property type="nucleotide sequence ID" value="NZ_AVBF01000056.1"/>
</dbReference>
<name>A0A0A2TQK4_9BACI</name>
<dbReference type="Proteomes" id="UP000030147">
    <property type="component" value="Unassembled WGS sequence"/>
</dbReference>
<dbReference type="GO" id="GO:0009411">
    <property type="term" value="P:response to UV"/>
    <property type="evidence" value="ECO:0007669"/>
    <property type="project" value="InterPro"/>
</dbReference>
<keyword evidence="4" id="KW-0228">DNA excision</keyword>
<keyword evidence="1" id="KW-0540">Nuclease</keyword>
<dbReference type="PANTHER" id="PTHR31290:SF5">
    <property type="entry name" value="UV-DAMAGE ENDONUCLEASE"/>
    <property type="match status" value="1"/>
</dbReference>
<dbReference type="STRING" id="1385514.N782_18060"/>